<keyword evidence="3" id="KW-0378">Hydrolase</keyword>
<dbReference type="GO" id="GO:0009277">
    <property type="term" value="C:fungal-type cell wall"/>
    <property type="evidence" value="ECO:0007669"/>
    <property type="project" value="TreeGrafter"/>
</dbReference>
<dbReference type="PANTHER" id="PTHR34154:SF3">
    <property type="entry name" value="ALKALI-SENSITIVE LINKAGE PROTEIN 1"/>
    <property type="match status" value="1"/>
</dbReference>
<dbReference type="GO" id="GO:0071966">
    <property type="term" value="P:fungal-type cell wall polysaccharide metabolic process"/>
    <property type="evidence" value="ECO:0007669"/>
    <property type="project" value="TreeGrafter"/>
</dbReference>
<feature type="domain" description="Asl1-like glycosyl hydrolase catalytic" evidence="2">
    <location>
        <begin position="40"/>
        <end position="276"/>
    </location>
</feature>
<reference evidence="3" key="1">
    <citation type="journal article" date="2021" name="Nat. Commun.">
        <title>Genetic determinants of endophytism in the Arabidopsis root mycobiome.</title>
        <authorList>
            <person name="Mesny F."/>
            <person name="Miyauchi S."/>
            <person name="Thiergart T."/>
            <person name="Pickel B."/>
            <person name="Atanasova L."/>
            <person name="Karlsson M."/>
            <person name="Huettel B."/>
            <person name="Barry K.W."/>
            <person name="Haridas S."/>
            <person name="Chen C."/>
            <person name="Bauer D."/>
            <person name="Andreopoulos W."/>
            <person name="Pangilinan J."/>
            <person name="LaButti K."/>
            <person name="Riley R."/>
            <person name="Lipzen A."/>
            <person name="Clum A."/>
            <person name="Drula E."/>
            <person name="Henrissat B."/>
            <person name="Kohler A."/>
            <person name="Grigoriev I.V."/>
            <person name="Martin F.M."/>
            <person name="Hacquard S."/>
        </authorList>
    </citation>
    <scope>NUCLEOTIDE SEQUENCE</scope>
    <source>
        <strain evidence="3">MPI-CAGE-CH-0243</strain>
    </source>
</reference>
<feature type="signal peptide" evidence="1">
    <location>
        <begin position="1"/>
        <end position="20"/>
    </location>
</feature>
<dbReference type="SUPFAM" id="SSF51445">
    <property type="entry name" value="(Trans)glycosidases"/>
    <property type="match status" value="1"/>
</dbReference>
<evidence type="ECO:0000256" key="1">
    <source>
        <dbReference type="SAM" id="SignalP"/>
    </source>
</evidence>
<dbReference type="Proteomes" id="UP000700596">
    <property type="component" value="Unassembled WGS sequence"/>
</dbReference>
<sequence length="315" mass="34636">MLPKTLLFALLALLPSPVISVFPSRSPKRGLCHVPSEDHPPDDKIWTASANALTWYYNYLATPSPAYAQNPNLHFIPMLWGQPSNSRTTSTPFLDQITSQLSAGQNITYVLGFNEPDGPHSTGGSNLSPLSASQIWQRELEPLRKLGIKLGAPAVTGSPRGFTWLKDFFAACDGKCNPDFMPIHWYGNFEGLASFIGQMMAEYPELKIWVTEWGFPWQDLKTTQGFFATAVDWLDRIENITHYAYFGAFRSDVSNVGPNSAMLTAKGQLTDIGSWYMGGNLTHAVPTAGAPSSQRYATFAGWALLVLAVGIWGVL</sequence>
<evidence type="ECO:0000313" key="3">
    <source>
        <dbReference type="EMBL" id="KAH7118793.1"/>
    </source>
</evidence>
<evidence type="ECO:0000313" key="4">
    <source>
        <dbReference type="Proteomes" id="UP000700596"/>
    </source>
</evidence>
<dbReference type="InterPro" id="IPR024655">
    <property type="entry name" value="Asl1_glyco_hydro_catalytic"/>
</dbReference>
<dbReference type="AlphaFoldDB" id="A0A9P9DGL3"/>
<protein>
    <submittedName>
        <fullName evidence="3">Glycosyl hydrolase catalytic core-domain-containing protein</fullName>
    </submittedName>
</protein>
<feature type="chain" id="PRO_5040333882" evidence="1">
    <location>
        <begin position="21"/>
        <end position="315"/>
    </location>
</feature>
<dbReference type="OrthoDB" id="43654at2759"/>
<evidence type="ECO:0000259" key="2">
    <source>
        <dbReference type="Pfam" id="PF11790"/>
    </source>
</evidence>
<dbReference type="GO" id="GO:0016787">
    <property type="term" value="F:hydrolase activity"/>
    <property type="evidence" value="ECO:0007669"/>
    <property type="project" value="UniProtKB-KW"/>
</dbReference>
<accession>A0A9P9DGL3</accession>
<keyword evidence="1" id="KW-0732">Signal</keyword>
<dbReference type="InterPro" id="IPR017853">
    <property type="entry name" value="GH"/>
</dbReference>
<dbReference type="PANTHER" id="PTHR34154">
    <property type="entry name" value="ALKALI-SENSITIVE LINKAGE PROTEIN 1"/>
    <property type="match status" value="1"/>
</dbReference>
<dbReference type="FunFam" id="3.20.20.80:FF:000207">
    <property type="entry name" value="Glycoside hydrolase family 128 protein"/>
    <property type="match status" value="1"/>
</dbReference>
<comment type="caution">
    <text evidence="3">The sequence shown here is derived from an EMBL/GenBank/DDBJ whole genome shotgun (WGS) entry which is preliminary data.</text>
</comment>
<gene>
    <name evidence="3" type="ORF">B0J11DRAFT_76674</name>
</gene>
<dbReference type="Pfam" id="PF11790">
    <property type="entry name" value="Glyco_hydro_cc"/>
    <property type="match status" value="1"/>
</dbReference>
<dbReference type="Gene3D" id="3.20.20.80">
    <property type="entry name" value="Glycosidases"/>
    <property type="match status" value="1"/>
</dbReference>
<proteinExistence type="predicted"/>
<name>A0A9P9DGL3_9PLEO</name>
<organism evidence="3 4">
    <name type="scientific">Dendryphion nanum</name>
    <dbReference type="NCBI Taxonomy" id="256645"/>
    <lineage>
        <taxon>Eukaryota</taxon>
        <taxon>Fungi</taxon>
        <taxon>Dikarya</taxon>
        <taxon>Ascomycota</taxon>
        <taxon>Pezizomycotina</taxon>
        <taxon>Dothideomycetes</taxon>
        <taxon>Pleosporomycetidae</taxon>
        <taxon>Pleosporales</taxon>
        <taxon>Torulaceae</taxon>
        <taxon>Dendryphion</taxon>
    </lineage>
</organism>
<dbReference type="EMBL" id="JAGMWT010000012">
    <property type="protein sequence ID" value="KAH7118793.1"/>
    <property type="molecule type" value="Genomic_DNA"/>
</dbReference>
<keyword evidence="4" id="KW-1185">Reference proteome</keyword>
<dbReference type="InterPro" id="IPR053183">
    <property type="entry name" value="ASL1"/>
</dbReference>